<evidence type="ECO:0000313" key="4">
    <source>
        <dbReference type="Proteomes" id="UP000214596"/>
    </source>
</evidence>
<comment type="similarity">
    <text evidence="1">Belongs to the N(4)/N(6)-methyltransferase family.</text>
</comment>
<evidence type="ECO:0000259" key="2">
    <source>
        <dbReference type="Pfam" id="PF02384"/>
    </source>
</evidence>
<reference evidence="3 4" key="1">
    <citation type="journal article" date="2017" name="Appl. Environ. Microbiol.">
        <title>Parallel evolution of two clades of a major Atlantic endemic Vibrio parahaemolyticus pathogen lineage by independent acquisition of related pathogenicity islands.</title>
        <authorList>
            <person name="Xu F."/>
            <person name="Gonzalez-Escalona N."/>
            <person name="Drees K.P."/>
            <person name="Sebra R.P."/>
            <person name="Cooper V.S."/>
            <person name="Jones S.H."/>
            <person name="Whistler C.A."/>
        </authorList>
    </citation>
    <scope>NUCLEOTIDE SEQUENCE [LARGE SCALE GENOMIC DNA]</scope>
    <source>
        <strain evidence="3 4">MAVP-3</strain>
    </source>
</reference>
<dbReference type="GO" id="GO:0003677">
    <property type="term" value="F:DNA binding"/>
    <property type="evidence" value="ECO:0007669"/>
    <property type="project" value="InterPro"/>
</dbReference>
<proteinExistence type="inferred from homology"/>
<accession>A0A227JIV2</accession>
<protein>
    <submittedName>
        <fullName evidence="3">SAM-dependent DNA methyltransferase</fullName>
    </submittedName>
</protein>
<dbReference type="GO" id="GO:0008170">
    <property type="term" value="F:N-methyltransferase activity"/>
    <property type="evidence" value="ECO:0007669"/>
    <property type="project" value="InterPro"/>
</dbReference>
<evidence type="ECO:0000256" key="1">
    <source>
        <dbReference type="ARBA" id="ARBA00006594"/>
    </source>
</evidence>
<dbReference type="SUPFAM" id="SSF53335">
    <property type="entry name" value="S-adenosyl-L-methionine-dependent methyltransferases"/>
    <property type="match status" value="1"/>
</dbReference>
<sequence length="332" mass="38098">MSLLKIIETASDKLLLNQKHLFESLVEMSYQFVILGKIEKKYQHLKAVYDEFSVAYIEVVKEKPFRDVLGELMAQLNVLCNGKYSRKAQHFTPQELSQAVSAMLGKPKESDHQTVSDICCGSGSLVLAEMKKCVDLGYKGTLSLILNDLDTFVCKVATIQIEFNNLIHVKNQYELSYIIYNHDALLEYQLFCNGIVFDSNVIGCSATAHITESVIEHEIWWRCACGGNIHHEAEEFVYVDRVHSTYSCDSCDDMLEISYDFESWTLLSSESDSVLEQFKVGKVYDSVPDFKCCEHHNSCLCYDAEHSEPLMKWNRQEYACDECKTRIQITYR</sequence>
<dbReference type="RefSeq" id="WP_031841218.1">
    <property type="nucleotide sequence ID" value="NZ_CANUIC010000006.1"/>
</dbReference>
<dbReference type="Pfam" id="PF02384">
    <property type="entry name" value="N6_Mtase"/>
    <property type="match status" value="1"/>
</dbReference>
<dbReference type="InterPro" id="IPR003356">
    <property type="entry name" value="DNA_methylase_A-5"/>
</dbReference>
<dbReference type="AlphaFoldDB" id="A0A227JIV2"/>
<dbReference type="Proteomes" id="UP000214596">
    <property type="component" value="Unassembled WGS sequence"/>
</dbReference>
<dbReference type="InterPro" id="IPR029063">
    <property type="entry name" value="SAM-dependent_MTases_sf"/>
</dbReference>
<comment type="caution">
    <text evidence="3">The sequence shown here is derived from an EMBL/GenBank/DDBJ whole genome shotgun (WGS) entry which is preliminary data.</text>
</comment>
<name>A0A227JIV2_VIBPH</name>
<keyword evidence="3" id="KW-0489">Methyltransferase</keyword>
<feature type="domain" description="DNA methylase adenine-specific" evidence="2">
    <location>
        <begin position="76"/>
        <end position="133"/>
    </location>
</feature>
<gene>
    <name evidence="3" type="ORF">CA163_00060</name>
</gene>
<dbReference type="Gene3D" id="3.40.50.150">
    <property type="entry name" value="Vaccinia Virus protein VP39"/>
    <property type="match status" value="1"/>
</dbReference>
<dbReference type="EMBL" id="NIXT01000001">
    <property type="protein sequence ID" value="OXE34888.1"/>
    <property type="molecule type" value="Genomic_DNA"/>
</dbReference>
<organism evidence="3 4">
    <name type="scientific">Vibrio parahaemolyticus</name>
    <dbReference type="NCBI Taxonomy" id="670"/>
    <lineage>
        <taxon>Bacteria</taxon>
        <taxon>Pseudomonadati</taxon>
        <taxon>Pseudomonadota</taxon>
        <taxon>Gammaproteobacteria</taxon>
        <taxon>Vibrionales</taxon>
        <taxon>Vibrionaceae</taxon>
        <taxon>Vibrio</taxon>
    </lineage>
</organism>
<keyword evidence="3" id="KW-0808">Transferase</keyword>
<dbReference type="GO" id="GO:0032259">
    <property type="term" value="P:methylation"/>
    <property type="evidence" value="ECO:0007669"/>
    <property type="project" value="UniProtKB-KW"/>
</dbReference>
<evidence type="ECO:0000313" key="3">
    <source>
        <dbReference type="EMBL" id="OXE34888.1"/>
    </source>
</evidence>